<feature type="region of interest" description="Disordered" evidence="1">
    <location>
        <begin position="127"/>
        <end position="184"/>
    </location>
</feature>
<evidence type="ECO:0000313" key="3">
    <source>
        <dbReference type="Proteomes" id="UP001633002"/>
    </source>
</evidence>
<name>A0ABD3GUR8_9MARC</name>
<dbReference type="EMBL" id="JBJQOH010000006">
    <property type="protein sequence ID" value="KAL3682997.1"/>
    <property type="molecule type" value="Genomic_DNA"/>
</dbReference>
<gene>
    <name evidence="2" type="ORF">R1sor_001019</name>
</gene>
<evidence type="ECO:0000313" key="2">
    <source>
        <dbReference type="EMBL" id="KAL3682997.1"/>
    </source>
</evidence>
<reference evidence="2 3" key="1">
    <citation type="submission" date="2024-09" db="EMBL/GenBank/DDBJ databases">
        <title>Chromosome-scale assembly of Riccia sorocarpa.</title>
        <authorList>
            <person name="Paukszto L."/>
        </authorList>
    </citation>
    <scope>NUCLEOTIDE SEQUENCE [LARGE SCALE GENOMIC DNA]</scope>
    <source>
        <strain evidence="2">LP-2024</strain>
        <tissue evidence="2">Aerial parts of the thallus</tissue>
    </source>
</reference>
<dbReference type="AlphaFoldDB" id="A0ABD3GUR8"/>
<organism evidence="2 3">
    <name type="scientific">Riccia sorocarpa</name>
    <dbReference type="NCBI Taxonomy" id="122646"/>
    <lineage>
        <taxon>Eukaryota</taxon>
        <taxon>Viridiplantae</taxon>
        <taxon>Streptophyta</taxon>
        <taxon>Embryophyta</taxon>
        <taxon>Marchantiophyta</taxon>
        <taxon>Marchantiopsida</taxon>
        <taxon>Marchantiidae</taxon>
        <taxon>Marchantiales</taxon>
        <taxon>Ricciaceae</taxon>
        <taxon>Riccia</taxon>
    </lineage>
</organism>
<comment type="caution">
    <text evidence="2">The sequence shown here is derived from an EMBL/GenBank/DDBJ whole genome shotgun (WGS) entry which is preliminary data.</text>
</comment>
<protein>
    <submittedName>
        <fullName evidence="2">Uncharacterized protein</fullName>
    </submittedName>
</protein>
<dbReference type="Proteomes" id="UP001633002">
    <property type="component" value="Unassembled WGS sequence"/>
</dbReference>
<proteinExistence type="predicted"/>
<sequence length="383" mass="41847">MTTAREEAASHIRAWCTEKGTEAFEEQTYGDPRYFAGLHDAIKQLWPDDKQLSTASFVKSKKRCPESSQLSVEEEKPATCTTVSQFTVRGRDNLPVTCELETTTCIQVLSDETLAIDRRKRRRLPQWMLVPRPGNSVSPDRESTTDGDSESDAGSAYDSPRRAPRKTRILSSSSQQNTECSSPLDSPIRICLRVSSQKDLQERCQFSLRNQRRQARLSGARDRPSDSALPPRISCLVTPVSQPHENLGGPNASDVGLSFSAALPVLDPAPVTTSLPPASKHKAKTRSAQGVSTSKRPLFTFDDSNAPIISAPCGDVILAPPYVTRSLFRESLLSNNSPSVITNSTSAVVNAVHDICVIGVSTDVFSDEQLVGSNPCFDEFICC</sequence>
<feature type="region of interest" description="Disordered" evidence="1">
    <location>
        <begin position="211"/>
        <end position="231"/>
    </location>
</feature>
<accession>A0ABD3GUR8</accession>
<keyword evidence="3" id="KW-1185">Reference proteome</keyword>
<evidence type="ECO:0000256" key="1">
    <source>
        <dbReference type="SAM" id="MobiDB-lite"/>
    </source>
</evidence>